<organism evidence="1 2">
    <name type="scientific">Streptomyces galbus</name>
    <dbReference type="NCBI Taxonomy" id="33898"/>
    <lineage>
        <taxon>Bacteria</taxon>
        <taxon>Bacillati</taxon>
        <taxon>Actinomycetota</taxon>
        <taxon>Actinomycetes</taxon>
        <taxon>Kitasatosporales</taxon>
        <taxon>Streptomycetaceae</taxon>
        <taxon>Streptomyces</taxon>
    </lineage>
</organism>
<dbReference type="EMBL" id="JAAXMD010000101">
    <property type="protein sequence ID" value="NKQ25377.1"/>
    <property type="molecule type" value="Genomic_DNA"/>
</dbReference>
<evidence type="ECO:0000313" key="1">
    <source>
        <dbReference type="EMBL" id="NKQ25377.1"/>
    </source>
</evidence>
<protein>
    <submittedName>
        <fullName evidence="1">Uncharacterized protein</fullName>
    </submittedName>
</protein>
<accession>A0ABX1IIY5</accession>
<proteinExistence type="predicted"/>
<comment type="caution">
    <text evidence="1">The sequence shown here is derived from an EMBL/GenBank/DDBJ whole genome shotgun (WGS) entry which is preliminary data.</text>
</comment>
<sequence>MGIETYLAVADLLRSRDFPDRDGRAELGFGGPGHFTAELRVSQGLRDADPAVRAARGEEFRAESEHLVDGLAARWGEPFEHGLQGIRLRTEKGEIPEPWAGFSTAVAHACVWEPSADGRWAAVGVADLDPSDEIRLLLVVTEVPLP</sequence>
<name>A0ABX1IIY5_STRGB</name>
<dbReference type="RefSeq" id="WP_168373698.1">
    <property type="nucleotide sequence ID" value="NZ_BMVD01000003.1"/>
</dbReference>
<dbReference type="Proteomes" id="UP000744032">
    <property type="component" value="Unassembled WGS sequence"/>
</dbReference>
<gene>
    <name evidence="1" type="ORF">HF200_13185</name>
</gene>
<keyword evidence="2" id="KW-1185">Reference proteome</keyword>
<reference evidence="1 2" key="1">
    <citation type="submission" date="2020-04" db="EMBL/GenBank/DDBJ databases">
        <title>Genome sequence of Streptomyces galbus strain I339.</title>
        <authorList>
            <person name="Silva E.A.N."/>
            <person name="Merces M."/>
            <person name="Castelo Branco A.P.O.T."/>
            <person name="Vasconcelos P.C."/>
            <person name="Costa N.P."/>
            <person name="Marinho G.C.S."/>
            <person name="Oliveira C.J.B."/>
            <person name="Araujo D."/>
            <person name="Rodrigues Junior V.S."/>
            <person name="Almeida R."/>
            <person name="Silva Filho U.R."/>
            <person name="Andrade A.S.A."/>
            <person name="Cibulski S.P."/>
        </authorList>
    </citation>
    <scope>NUCLEOTIDE SEQUENCE [LARGE SCALE GENOMIC DNA]</scope>
    <source>
        <strain evidence="1 2">I339</strain>
    </source>
</reference>
<evidence type="ECO:0000313" key="2">
    <source>
        <dbReference type="Proteomes" id="UP000744032"/>
    </source>
</evidence>